<accession>X0US62</accession>
<evidence type="ECO:0000259" key="1">
    <source>
        <dbReference type="Pfam" id="PF03537"/>
    </source>
</evidence>
<dbReference type="InterPro" id="IPR013785">
    <property type="entry name" value="Aldolase_TIM"/>
</dbReference>
<reference evidence="2" key="1">
    <citation type="journal article" date="2014" name="Front. Microbiol.">
        <title>High frequency of phylogenetically diverse reductive dehalogenase-homologous genes in deep subseafloor sedimentary metagenomes.</title>
        <authorList>
            <person name="Kawai M."/>
            <person name="Futagami T."/>
            <person name="Toyoda A."/>
            <person name="Takaki Y."/>
            <person name="Nishi S."/>
            <person name="Hori S."/>
            <person name="Arai W."/>
            <person name="Tsubouchi T."/>
            <person name="Morono Y."/>
            <person name="Uchiyama I."/>
            <person name="Ito T."/>
            <person name="Fujiyama A."/>
            <person name="Inagaki F."/>
            <person name="Takami H."/>
        </authorList>
    </citation>
    <scope>NUCLEOTIDE SEQUENCE</scope>
    <source>
        <strain evidence="2">Expedition CK06-06</strain>
    </source>
</reference>
<sequence length="265" mass="31249">ISNGSIDKEKVLSLSQIRYWAYQIQDISEPDAVYKLAVSHYDMLVIEPTRTDWSSDDRYFDIKEVVERLKNTKASDGIHRKLIIAYIDIGEAEDWRWYWKWSKKWSKRKPRPAAWPDYILSHDPDGWEGNYPVAYWDKRWKDIIIYGKNQDNSPYRDYHSVLDEVIKDGFDGVYLDWVEGFENDAVVAEAQRQGKNPAIEMIKFIQEICNYAIKRNPKFVIIQQNAASLCEEHPELFMVIDAISQEAIWYDGEAFDEWNAPDGYD</sequence>
<dbReference type="SUPFAM" id="SSF51445">
    <property type="entry name" value="(Trans)glycosidases"/>
    <property type="match status" value="1"/>
</dbReference>
<dbReference type="Gene3D" id="3.20.20.70">
    <property type="entry name" value="Aldolase class I"/>
    <property type="match status" value="1"/>
</dbReference>
<protein>
    <recommendedName>
        <fullName evidence="1">Glycoside-hydrolase family GH114 TIM-barrel domain-containing protein</fullName>
    </recommendedName>
</protein>
<feature type="non-terminal residue" evidence="2">
    <location>
        <position position="265"/>
    </location>
</feature>
<name>X0US62_9ZZZZ</name>
<dbReference type="InterPro" id="IPR004352">
    <property type="entry name" value="GH114_TIM-barrel"/>
</dbReference>
<dbReference type="InterPro" id="IPR017853">
    <property type="entry name" value="GH"/>
</dbReference>
<dbReference type="AlphaFoldDB" id="X0US62"/>
<proteinExistence type="predicted"/>
<dbReference type="EMBL" id="BARS01027886">
    <property type="protein sequence ID" value="GAG02062.1"/>
    <property type="molecule type" value="Genomic_DNA"/>
</dbReference>
<dbReference type="PANTHER" id="PTHR35882">
    <property type="entry name" value="PELA"/>
    <property type="match status" value="1"/>
</dbReference>
<gene>
    <name evidence="2" type="ORF">S01H1_43762</name>
</gene>
<evidence type="ECO:0000313" key="2">
    <source>
        <dbReference type="EMBL" id="GAG02062.1"/>
    </source>
</evidence>
<comment type="caution">
    <text evidence="2">The sequence shown here is derived from an EMBL/GenBank/DDBJ whole genome shotgun (WGS) entry which is preliminary data.</text>
</comment>
<dbReference type="Pfam" id="PF03537">
    <property type="entry name" value="Glyco_hydro_114"/>
    <property type="match status" value="1"/>
</dbReference>
<feature type="domain" description="Glycoside-hydrolase family GH114 TIM-barrel" evidence="1">
    <location>
        <begin position="20"/>
        <end position="246"/>
    </location>
</feature>
<feature type="non-terminal residue" evidence="2">
    <location>
        <position position="1"/>
    </location>
</feature>
<organism evidence="2">
    <name type="scientific">marine sediment metagenome</name>
    <dbReference type="NCBI Taxonomy" id="412755"/>
    <lineage>
        <taxon>unclassified sequences</taxon>
        <taxon>metagenomes</taxon>
        <taxon>ecological metagenomes</taxon>
    </lineage>
</organism>
<dbReference type="PANTHER" id="PTHR35882:SF2">
    <property type="entry name" value="PELA"/>
    <property type="match status" value="1"/>
</dbReference>